<dbReference type="GO" id="GO:0031012">
    <property type="term" value="C:extracellular matrix"/>
    <property type="evidence" value="ECO:0007669"/>
    <property type="project" value="TreeGrafter"/>
</dbReference>
<keyword evidence="4" id="KW-1015">Disulfide bond</keyword>
<dbReference type="GO" id="GO:0005102">
    <property type="term" value="F:signaling receptor binding"/>
    <property type="evidence" value="ECO:0007669"/>
    <property type="project" value="InterPro"/>
</dbReference>
<dbReference type="Ensembl" id="ENSTGET00000037854.1">
    <property type="protein sequence ID" value="ENSTGEP00000031860.1"/>
    <property type="gene ID" value="ENSTGEG00000025482.1"/>
</dbReference>
<reference evidence="6" key="2">
    <citation type="submission" date="2025-08" db="UniProtKB">
        <authorList>
            <consortium name="Ensembl"/>
        </authorList>
    </citation>
    <scope>IDENTIFICATION</scope>
</reference>
<evidence type="ECO:0000313" key="6">
    <source>
        <dbReference type="Ensembl" id="ENSTGEP00000031860.1"/>
    </source>
</evidence>
<feature type="compositionally biased region" description="Gly residues" evidence="5">
    <location>
        <begin position="176"/>
        <end position="185"/>
    </location>
</feature>
<dbReference type="GO" id="GO:0045087">
    <property type="term" value="P:innate immune response"/>
    <property type="evidence" value="ECO:0007669"/>
    <property type="project" value="TreeGrafter"/>
</dbReference>
<dbReference type="GO" id="GO:0005615">
    <property type="term" value="C:extracellular space"/>
    <property type="evidence" value="ECO:0007669"/>
    <property type="project" value="TreeGrafter"/>
</dbReference>
<evidence type="ECO:0000256" key="1">
    <source>
        <dbReference type="ARBA" id="ARBA00004613"/>
    </source>
</evidence>
<evidence type="ECO:0000256" key="2">
    <source>
        <dbReference type="ARBA" id="ARBA00022525"/>
    </source>
</evidence>
<dbReference type="PANTHER" id="PTHR15106:SF2">
    <property type="entry name" value="RETINOIC ACID RECEPTOR RESPONDER PROTEIN 2"/>
    <property type="match status" value="1"/>
</dbReference>
<organism evidence="6 7">
    <name type="scientific">Theropithecus gelada</name>
    <name type="common">Gelada baboon</name>
    <dbReference type="NCBI Taxonomy" id="9565"/>
    <lineage>
        <taxon>Eukaryota</taxon>
        <taxon>Metazoa</taxon>
        <taxon>Chordata</taxon>
        <taxon>Craniata</taxon>
        <taxon>Vertebrata</taxon>
        <taxon>Euteleostomi</taxon>
        <taxon>Mammalia</taxon>
        <taxon>Eutheria</taxon>
        <taxon>Euarchontoglires</taxon>
        <taxon>Primates</taxon>
        <taxon>Haplorrhini</taxon>
        <taxon>Catarrhini</taxon>
        <taxon>Cercopithecidae</taxon>
        <taxon>Cercopithecinae</taxon>
        <taxon>Theropithecus</taxon>
    </lineage>
</organism>
<name>A0A8D2G7S1_THEGE</name>
<feature type="compositionally biased region" description="Polar residues" evidence="5">
    <location>
        <begin position="54"/>
        <end position="65"/>
    </location>
</feature>
<dbReference type="InterPro" id="IPR029562">
    <property type="entry name" value="Chemerin"/>
</dbReference>
<dbReference type="PANTHER" id="PTHR15106">
    <property type="entry name" value="RETINOIC ACID RECEPTOR RESPONDER PROTEIN 2"/>
    <property type="match status" value="1"/>
</dbReference>
<evidence type="ECO:0000313" key="7">
    <source>
        <dbReference type="Proteomes" id="UP000694411"/>
    </source>
</evidence>
<comment type="subcellular location">
    <subcellularLocation>
        <location evidence="1">Secreted</location>
    </subcellularLocation>
</comment>
<feature type="compositionally biased region" description="Low complexity" evidence="5">
    <location>
        <begin position="131"/>
        <end position="141"/>
    </location>
</feature>
<sequence length="185" mass="21066">FAFQLLRLPPLLGPLGLGEEEGRPQRRRRRRGRPETVRICKHPPLQRAFRETSVDTPWTRPSQQRSGRRQDWKKPKCKVQPKGRKQKCLTCVKLRCEDKVLGRMVHCPAETQTRREPEEHHEARCSRSQRALRTPRLLLPAQFASSKARPPAERSTESHGAPWSTGGVTSGRPHLPGGGPQYIPG</sequence>
<evidence type="ECO:0000256" key="4">
    <source>
        <dbReference type="ARBA" id="ARBA00023157"/>
    </source>
</evidence>
<proteinExistence type="predicted"/>
<protein>
    <submittedName>
        <fullName evidence="6">Uncharacterized protein</fullName>
    </submittedName>
</protein>
<dbReference type="AlphaFoldDB" id="A0A8D2G7S1"/>
<feature type="compositionally biased region" description="Basic and acidic residues" evidence="5">
    <location>
        <begin position="112"/>
        <end position="125"/>
    </location>
</feature>
<feature type="region of interest" description="Disordered" evidence="5">
    <location>
        <begin position="50"/>
        <end position="79"/>
    </location>
</feature>
<keyword evidence="3" id="KW-0732">Signal</keyword>
<dbReference type="Proteomes" id="UP000694411">
    <property type="component" value="Chromosome 5"/>
</dbReference>
<dbReference type="GO" id="GO:0050921">
    <property type="term" value="P:positive regulation of chemotaxis"/>
    <property type="evidence" value="ECO:0007669"/>
    <property type="project" value="TreeGrafter"/>
</dbReference>
<keyword evidence="2" id="KW-0964">Secreted</keyword>
<evidence type="ECO:0000256" key="5">
    <source>
        <dbReference type="SAM" id="MobiDB-lite"/>
    </source>
</evidence>
<evidence type="ECO:0000256" key="3">
    <source>
        <dbReference type="ARBA" id="ARBA00022729"/>
    </source>
</evidence>
<keyword evidence="7" id="KW-1185">Reference proteome</keyword>
<accession>A0A8D2G7S1</accession>
<dbReference type="GO" id="GO:0006954">
    <property type="term" value="P:inflammatory response"/>
    <property type="evidence" value="ECO:0007669"/>
    <property type="project" value="InterPro"/>
</dbReference>
<dbReference type="GO" id="GO:0050994">
    <property type="term" value="P:regulation of lipid catabolic process"/>
    <property type="evidence" value="ECO:0007669"/>
    <property type="project" value="InterPro"/>
</dbReference>
<reference evidence="6" key="1">
    <citation type="submission" date="2018-05" db="EMBL/GenBank/DDBJ databases">
        <title>Whole genome of Theropithecus gelada.</title>
        <authorList>
            <person name="Chiou K.L."/>
            <person name="Snyder-Mackler N."/>
        </authorList>
    </citation>
    <scope>NUCLEOTIDE SEQUENCE [LARGE SCALE GENOMIC DNA]</scope>
</reference>
<feature type="region of interest" description="Disordered" evidence="5">
    <location>
        <begin position="112"/>
        <end position="185"/>
    </location>
</feature>
<reference evidence="6" key="3">
    <citation type="submission" date="2025-09" db="UniProtKB">
        <authorList>
            <consortium name="Ensembl"/>
        </authorList>
    </citation>
    <scope>IDENTIFICATION</scope>
</reference>
<feature type="region of interest" description="Disordered" evidence="5">
    <location>
        <begin position="14"/>
        <end position="36"/>
    </location>
</feature>